<dbReference type="Gene3D" id="3.40.50.300">
    <property type="entry name" value="P-loop containing nucleotide triphosphate hydrolases"/>
    <property type="match status" value="2"/>
</dbReference>
<evidence type="ECO:0000256" key="2">
    <source>
        <dbReference type="ARBA" id="ARBA00022490"/>
    </source>
</evidence>
<evidence type="ECO:0000256" key="4">
    <source>
        <dbReference type="ARBA" id="ARBA00022771"/>
    </source>
</evidence>
<comment type="caution">
    <text evidence="9">The sequence shown here is derived from an EMBL/GenBank/DDBJ whole genome shotgun (WGS) entry which is preliminary data.</text>
</comment>
<reference evidence="9 10" key="2">
    <citation type="submission" date="2017-09" db="EMBL/GenBank/DDBJ databases">
        <title>Extensive intraspecific genome diversity in a model arbuscular mycorrhizal fungus.</title>
        <authorList>
            <person name="Chen E.C."/>
            <person name="Morin E."/>
            <person name="Beaudet D."/>
            <person name="Noel J."/>
            <person name="Ndikumana S."/>
            <person name="Charron P."/>
            <person name="St-Onge C."/>
            <person name="Giorgi J."/>
            <person name="Grigoriev I.V."/>
            <person name="Roux C."/>
            <person name="Martin F.M."/>
            <person name="Corradi N."/>
        </authorList>
    </citation>
    <scope>NUCLEOTIDE SEQUENCE [LARGE SCALE GENOMIC DNA]</scope>
    <source>
        <strain evidence="9 10">A5</strain>
    </source>
</reference>
<protein>
    <recommendedName>
        <fullName evidence="8">RZ-type domain-containing protein</fullName>
    </recommendedName>
</protein>
<feature type="compositionally biased region" description="Polar residues" evidence="7">
    <location>
        <begin position="4722"/>
        <end position="4733"/>
    </location>
</feature>
<organism evidence="9 10">
    <name type="scientific">Rhizophagus irregularis</name>
    <dbReference type="NCBI Taxonomy" id="588596"/>
    <lineage>
        <taxon>Eukaryota</taxon>
        <taxon>Fungi</taxon>
        <taxon>Fungi incertae sedis</taxon>
        <taxon>Mucoromycota</taxon>
        <taxon>Glomeromycotina</taxon>
        <taxon>Glomeromycetes</taxon>
        <taxon>Glomerales</taxon>
        <taxon>Glomeraceae</taxon>
        <taxon>Rhizophagus</taxon>
    </lineage>
</organism>
<evidence type="ECO:0000256" key="1">
    <source>
        <dbReference type="ARBA" id="ARBA00004496"/>
    </source>
</evidence>
<feature type="region of interest" description="Disordered" evidence="7">
    <location>
        <begin position="4722"/>
        <end position="4753"/>
    </location>
</feature>
<accession>A0A2N0Q6W9</accession>
<feature type="domain" description="RZ-type" evidence="8">
    <location>
        <begin position="3949"/>
        <end position="4020"/>
    </location>
</feature>
<name>A0A2N0Q6W9_9GLOM</name>
<sequence length="4753" mass="551559">MVYEINVKNKHESAPESDNGKERSKDSALNSDKSSNDQKVTSEIENQIVNRKDNTNSDGSTLSENDIGENNQVKQISLKESDGKTKNVEIRKDLREFSDRDDLNRFKHPLLQRSEENWKRNEIVDKRKSLPDHVGMFPIEHKNESKSQTSNYEENFHNQWHKSNLFNKGGLTDFDDKRKTYTNLKNLTSSYGFERRSMKSDFDSKPDHDTRSQVKLHSIDGKYNDAFPPLKRDHINEPRNESTNFQNKHRQNTSMSDSTHSANTSEPLTDNNNQDQKSNLGSQSSSGYMNAWFPNVINRWMPVGNKNEDETKFIFHVHLPEDIDKIGKPVILGNIEELGLWKKPVVKLHQPYPQNQTYWQSNPVTVPLSSLVNKEIQYKYAIHANKSIFNSREEKILHEGNGSKDNRILNIERNDQFDIWINNDQLHLHDIRDFAFVDYIYNSIKASNLKNKVMDYQHILFLHEEFTIRVSNLHFITKHIDDNDNVKRLFLCLLLGYHTSWKHGLQQLPNEFPSELLLHALEGYKQEILPSNTKDRMYMAIITLVQHNAFHMRFEWLNIFTIAAEVDPRYDFIDYLNFLKYSNENLLANFIKEVKIIKPYIKHIKLENYVKIAKWLIQLCNTNSMNYLFKLWNDILLHNNELDKAIIRHLIVRVREIISHDDAVALESHFTELPKDCRRDFSEVFQFRILLLLESPNRKWTKEDITAIGKLLHNESLNWRRDEVIRSLELISKSNVLELLNIFPDLLDNWFRNDFSDKEKRIPKICITWFKNLLTKLDMNTSTSTNSKKSSNESNFVFSVFTQLECIYPLLGQRKNVWQNLTALAIERIRACSESRIFGTTKFLFKIKEQEIKILFLDMIKDIINNTVQQINDQLIITIFTICDCKLGRTLEVPSSTGEEILFHIMNRLQSQSPTSNPSQSYLNILKNGQFWSIILRATGNVKKLHSNSCVQHVKITINELGVLLREKTIDVKLLQQLFEYSDDKLFQIFDAAVSKKKSIGDVIISQDEIVELKKLCTNYQLQLDILYKFYTGFCSISQVTDVNDYIQDLKQRMPNSNKLNLKQVLSSEFWTFHEKTLESARNCYKFHQSQTFRNIFESCIQVDDTITKVEYISQYLIPNALKKFDDISKQFKQWEKLQISDAALFWKNVKNVNSELDLMEGFKGNKNQRLVQTLDHLSKIPHWIERLGELKTVVKLFEVPHNNDDWLARSIRTLKDDSVKLSQINSFFIQLDKNLSNVNQDCWKMIKELSNADDFIGFLKEIAEHDIKNLINGVDDLSDERLIQEDTVSSLIQVKQFLLPLMNKKNKMKDIASFLDALSNVVKKNSTLGEKTALCSSNNMALRNMYKNISNRGEVTKEKIKNAVLNGTYTFARDEKEDECFVTLNYISKTNVMMYNINEILDLRGRALLIAKPNINENDIINLKDGKISKNIMDEFVVQVDIVQEIINVLSMLIQMGHFDYRNFEKKLRGTNKMRDYLKISKDELKKWQNIVDRAQEQCYYLTFFPSRHILVFYDYYTSKKLVEENEEECKTLIRFVNSKAKLPFHKNIKVNSSGSKDYFKILCEIGNELERIFKNIPKQLRKFKANGQRIMLDIVKKGKLSIAVCNDKTKVPNIIMSLYANHGYYPEPWQLLICTSSTTMEELTIFIKRSFFASNNGYENNLFCIANLELLDFELQYDLVNQIRSMQDQKDYLLALICYREAGTHHHILDQFSSDVHVTNGLNTEAMEGIYKELCRNSIRVSSDLSGQGKTEWIKEYSTGKRKFPHSFLISDNMKFAKLVRRFKECKLRPIESLHINIVSAEYPEDVNMFLFELLTLGMVSTNVDIACLPSSEIPTHIFIEIASTAEQYLLKSLPMAGYLLSNHLTWDIKNLRISREINSPIQIVCNYLNLLDRNEIDTEEIFFHTGKAIEEPLTLERCQNLIEKYFFNKDFKDISSFRFVETFVNVLADQLVRLSRSQFFTVDNLRLMVKEDNIRNLILRTLIDVSKDFATRSIKTKAVQLESISTDDGNTRLGTIVQWDDSNHLIVFFNSQSPDTISALYRDRTKVHDNVKTLLKSQVIGDKTKWELDDYNSMSADALFVKLEYLTRRSTKKLNLPEYALSGDNLIKMALILLRARANIPVIVCGEAGCGKTSLIAYLALMVEVQFEALNLHAGIDEKTIMKFMNDALKKAAKGEIWLFFDEINTCNHIGLLADLISHRMLNGKLIHPNIRLFSACNPYRLRTKPQSDVGLIKIKKYEEQSNLVYQVKPLPDQILDYVWDYGILTPNDEYKYIQIMVDKELKKLAHPVFTELLFASQKFIRKVEEPYSVSLRDVKRAITLVKFFHNSLENRPVYKKGHKYPPSGNPTVLTRSYVLALSFCYHSRLYEQELRKQYRHEMGKILQRHKACVEEHMFATIIREEQEDYINRMQCPPNTAHNEALLENVLVMIVCILTRIPLFLIGAPGSSKSLAIRLISSNLRGSDSNDRYFRKLPQIYLIPHQGSSSSTSDGIIKVFDKANKYQETTSQQFPVISVVLLDEVGLAETSPFNPLKVLHSLLEPSYPATGPTVSVIGISNWRLDNSKSSRALLVQRPQFDLDDLVDTAERLLNTKVIGPGQRGALEPLAKAYSDYEKYGQALPNFHGLRDYYALVKRLSLDEMTPENIQMAIARNFGGTENISKLYEKYFGDVLKMFNNHNPWFYKPIPIEQLIDSNLDDSDARHLMVIGKSDSIVNLLTYQLRRRKLDPVIILGSQFPDDREDYSYSVLRRIMMCVEEGRPLILTDLEIIYGSLYDLWNQNYIVVGNKENVKYFTRVALGAYANPMLYVSPNFKCILVMDEKKLNKADPPLLNRFEKQKMSINDTLNNRQKLLVKNLSDWARKISTLVGDNSVTPLRNRFTQKDLFIGFDQDETLHSLIIDITKNNPEAEDDKILEKCKECLIATASSDGIVRAERSALERDEIDQWKSVYFNQQHHDSLYDYFANQEKSLTDPSGHLVIVNTFSNINTDIKACLQVLVSCQVDKLSTFKTEAQLSNRIKHFWLESTDHLLILQCDVTTVNAGCIKLAKFIIEQFRNEFITKKNKTEQMKHACIILHIHRDREATLTSFNFICGWKQMTIETLSGSDIPTSSLLDGSFSHIVNSVYPFEKILLQELLWCLLCMKYPSNNKSVNHIKMLSEKILEYPKFVECLKKRVLEWIEEKSTINWQYKVASNKQNLYPYTSFSAALQAYIRTLVRKPIAQILCVLERLSAIKTFFYINDRITSKENYEELLKFWQKIYMDKKIIKIEELQDPKPDGYSMSEIGSFYDLEFPFSLYFMKQIDNFKRYYEEELEFLREDDDRIDKATNELYNHVIEDHLEDFKNNILTSIPQLKDSPLEWAPELYFNDFITVITTTNNEHKNTKLLASILKLLIGVDKVNQPIFLHIYWWKNANEILSLLQLAQMFPQIIKDIEIQGRSIAKENLEYHLVKEVTRLMLLQICRDFKGAVNILIDRWQHDVTKVLSLASKITRAKNLPELQLLHIINDLVGTMTIPLDSIREIVQLGLNSDEQDVLSSKFVSIAFDKFNNNNKKYLIPRRSFIMRCLASIPVKSDVRISLYEKIFSNEPFPLMGPIIEKIFLKEDMENKNIFFTIIINVKKALSQSVRLNIINNCLTDLDTNMATLCCDVIEQTFFMNEELERLATLFVPALKALCRKETPELQKITSIAFLKEFVRQFWDNFLQEDKNSPIAYNKMEEENFDSSELINQINNNMKFDHPLIFSLKIYFLRDLRQRDFSINDIGQFCKVQKNLLPWLETLNLENNKESRLSFNPYCNLPEYNEAENSLMAFYSMGNKGPFQKFMRNIKQKATLTAKLSLMGLIFVRLHASRASREWQHSEVQIADFLTKELAGMNNLNLPFKTIATKILSNQQPILQIKPKICNTDLFIKTVITHIIALHASVEPSSSQLAMYLHKLEGCQNLFILTCISDMESVLLNAVNEQVTRYVCKCGFKYFVGNCGNVVEVSKCLKCRNTIGGPSYGQPAAGNTRLDASPVTRVTVNDQTGYIGEPVDKNPYHTVRSLTPISYRILHLIIHALIGASSPQPALAFLQKNNVVATDAEKYCMDHIRNDWSVLKDLLNCSDENLALIFHSLISLMMEKPPLPNQQIKTSAERENWETEFSRNYILPQIKNITKTVVNYRMKLSEVLKINLIESEINQTSVMDKQYRSENLPSLWRTIGMNNFDSFRAYYMSDLTRAKNYPLLAIFFKYFEQLRLIKYLLPIVKFVQILNSKLGYQLTRQIAGEMTFRQFIEKESNEESYNSLKTAFNDFKLGWDTVIPFIKRYQCHELPNDKPIMSYNLPVVFGLIEPKDAGIFLCAILEYLVNLQNNFLKEVITIPPGTCRSLIFLDEQSVLLTSKAEPVIPNGYCLQSMYLDHARFGNIINFDWNEEILVYSQRNLAIARGNDIVYDLTKIEAELANILVFEKVHIDTQPESQLYLEPYPYHMELFQGCMRILSDIKNLITQEPISNEKLSLLGAGNSFMLHPQYASESIFDNASEILSSLEILLCFIKRTAVGDGEKSIKDYILQWIKLSSLYENAGFSKILDIDLRLKHLVSLYELVEEQVANVKIKYIHDKYKIPLSADMEATILQSVDFENQTTTMEGIIPAEAFALALKRFMLRFLTLENQKEMEPLYVYLQDSSLNLWPSTIPEKCINELFPENLLVANTYEAYEFTMNRIERTTKKQANVVRNLTINSTMNPMNQRTGPTINRAMPSRKSRKEQSKFDAM</sequence>
<dbReference type="InterPro" id="IPR003593">
    <property type="entry name" value="AAA+_ATPase"/>
</dbReference>
<dbReference type="CDD" id="cd00009">
    <property type="entry name" value="AAA"/>
    <property type="match status" value="1"/>
</dbReference>
<feature type="compositionally biased region" description="Polar residues" evidence="7">
    <location>
        <begin position="241"/>
        <end position="285"/>
    </location>
</feature>
<evidence type="ECO:0000313" key="10">
    <source>
        <dbReference type="Proteomes" id="UP000232722"/>
    </source>
</evidence>
<keyword evidence="4" id="KW-0863">Zinc-finger</keyword>
<feature type="compositionally biased region" description="Basic and acidic residues" evidence="7">
    <location>
        <begin position="197"/>
        <end position="223"/>
    </location>
</feature>
<keyword evidence="3" id="KW-0479">Metal-binding</keyword>
<keyword evidence="6" id="KW-0391">Immunity</keyword>
<comment type="subcellular location">
    <subcellularLocation>
        <location evidence="1">Cytoplasm</location>
    </subcellularLocation>
</comment>
<dbReference type="SMART" id="SM00382">
    <property type="entry name" value="AAA"/>
    <property type="match status" value="2"/>
</dbReference>
<feature type="compositionally biased region" description="Basic and acidic residues" evidence="7">
    <location>
        <begin position="230"/>
        <end position="240"/>
    </location>
</feature>
<feature type="region of interest" description="Disordered" evidence="7">
    <location>
        <begin position="197"/>
        <end position="285"/>
    </location>
</feature>
<dbReference type="InterPro" id="IPR013783">
    <property type="entry name" value="Ig-like_fold"/>
</dbReference>
<evidence type="ECO:0000313" key="9">
    <source>
        <dbReference type="EMBL" id="PKC14796.1"/>
    </source>
</evidence>
<proteinExistence type="predicted"/>
<feature type="region of interest" description="Disordered" evidence="7">
    <location>
        <begin position="1"/>
        <end position="80"/>
    </location>
</feature>
<dbReference type="GO" id="GO:0002376">
    <property type="term" value="P:immune system process"/>
    <property type="evidence" value="ECO:0007669"/>
    <property type="project" value="UniProtKB-KW"/>
</dbReference>
<dbReference type="InterPro" id="IPR046439">
    <property type="entry name" value="ZF_RZ_dom"/>
</dbReference>
<dbReference type="Gene3D" id="2.60.40.10">
    <property type="entry name" value="Immunoglobulins"/>
    <property type="match status" value="1"/>
</dbReference>
<gene>
    <name evidence="9" type="ORF">RhiirA5_495093</name>
</gene>
<evidence type="ECO:0000259" key="8">
    <source>
        <dbReference type="PROSITE" id="PS51981"/>
    </source>
</evidence>
<dbReference type="PROSITE" id="PS51981">
    <property type="entry name" value="ZF_RZ"/>
    <property type="match status" value="1"/>
</dbReference>
<dbReference type="GO" id="GO:0004842">
    <property type="term" value="F:ubiquitin-protein transferase activity"/>
    <property type="evidence" value="ECO:0007669"/>
    <property type="project" value="InterPro"/>
</dbReference>
<evidence type="ECO:0000256" key="3">
    <source>
        <dbReference type="ARBA" id="ARBA00022723"/>
    </source>
</evidence>
<reference evidence="9 10" key="1">
    <citation type="submission" date="2016-04" db="EMBL/GenBank/DDBJ databases">
        <title>Genome analyses suggest a sexual origin of heterokaryosis in a supposedly ancient asexual fungus.</title>
        <authorList>
            <person name="Ropars J."/>
            <person name="Sedzielewska K."/>
            <person name="Noel J."/>
            <person name="Charron P."/>
            <person name="Farinelli L."/>
            <person name="Marton T."/>
            <person name="Kruger M."/>
            <person name="Pelin A."/>
            <person name="Brachmann A."/>
            <person name="Corradi N."/>
        </authorList>
    </citation>
    <scope>NUCLEOTIDE SEQUENCE [LARGE SCALE GENOMIC DNA]</scope>
    <source>
        <strain evidence="9 10">A5</strain>
    </source>
</reference>
<feature type="compositionally biased region" description="Basic and acidic residues" evidence="7">
    <location>
        <begin position="7"/>
        <end position="26"/>
    </location>
</feature>
<dbReference type="PANTHER" id="PTHR22605:SF1">
    <property type="entry name" value="RZ-TYPE DOMAIN-CONTAINING PROTEIN"/>
    <property type="match status" value="1"/>
</dbReference>
<dbReference type="VEuPathDB" id="FungiDB:RhiirA1_529817"/>
<dbReference type="Pfam" id="PF20173">
    <property type="entry name" value="ZnF_RZ-type"/>
    <property type="match status" value="1"/>
</dbReference>
<dbReference type="Proteomes" id="UP000232722">
    <property type="component" value="Unassembled WGS sequence"/>
</dbReference>
<keyword evidence="2" id="KW-0963">Cytoplasm</keyword>
<dbReference type="EMBL" id="LLXJ01000117">
    <property type="protein sequence ID" value="PKC14796.1"/>
    <property type="molecule type" value="Genomic_DNA"/>
</dbReference>
<evidence type="ECO:0000256" key="7">
    <source>
        <dbReference type="SAM" id="MobiDB-lite"/>
    </source>
</evidence>
<keyword evidence="5" id="KW-0862">Zinc</keyword>
<dbReference type="VEuPathDB" id="FungiDB:FUN_015371"/>
<dbReference type="GO" id="GO:0016887">
    <property type="term" value="F:ATP hydrolysis activity"/>
    <property type="evidence" value="ECO:0007669"/>
    <property type="project" value="InterPro"/>
</dbReference>
<dbReference type="InterPro" id="IPR027417">
    <property type="entry name" value="P-loop_NTPase"/>
</dbReference>
<feature type="compositionally biased region" description="Polar residues" evidence="7">
    <location>
        <begin position="56"/>
        <end position="75"/>
    </location>
</feature>
<dbReference type="InterPro" id="IPR031248">
    <property type="entry name" value="RNF213"/>
</dbReference>
<evidence type="ECO:0000256" key="6">
    <source>
        <dbReference type="ARBA" id="ARBA00022859"/>
    </source>
</evidence>
<evidence type="ECO:0000256" key="5">
    <source>
        <dbReference type="ARBA" id="ARBA00022833"/>
    </source>
</evidence>
<dbReference type="GO" id="GO:0008270">
    <property type="term" value="F:zinc ion binding"/>
    <property type="evidence" value="ECO:0007669"/>
    <property type="project" value="UniProtKB-KW"/>
</dbReference>
<dbReference type="PANTHER" id="PTHR22605">
    <property type="entry name" value="RZ-TYPE DOMAIN-CONTAINING PROTEIN"/>
    <property type="match status" value="1"/>
</dbReference>
<dbReference type="GO" id="GO:0005737">
    <property type="term" value="C:cytoplasm"/>
    <property type="evidence" value="ECO:0007669"/>
    <property type="project" value="UniProtKB-SubCell"/>
</dbReference>
<dbReference type="SUPFAM" id="SSF52540">
    <property type="entry name" value="P-loop containing nucleoside triphosphate hydrolases"/>
    <property type="match status" value="2"/>
</dbReference>
<dbReference type="VEuPathDB" id="FungiDB:RhiirFUN_011166"/>